<keyword evidence="3 6" id="KW-0812">Transmembrane</keyword>
<dbReference type="Proteomes" id="UP000041394">
    <property type="component" value="Unassembled WGS sequence"/>
</dbReference>
<feature type="transmembrane region" description="Helical" evidence="6">
    <location>
        <begin position="323"/>
        <end position="341"/>
    </location>
</feature>
<feature type="transmembrane region" description="Helical" evidence="6">
    <location>
        <begin position="62"/>
        <end position="81"/>
    </location>
</feature>
<evidence type="ECO:0000256" key="3">
    <source>
        <dbReference type="ARBA" id="ARBA00022692"/>
    </source>
</evidence>
<feature type="domain" description="Putative Na+/H+ antiporter N-terminal" evidence="8">
    <location>
        <begin position="6"/>
        <end position="92"/>
    </location>
</feature>
<dbReference type="Pfam" id="PF03553">
    <property type="entry name" value="Na_H_antiporter"/>
    <property type="match status" value="1"/>
</dbReference>
<evidence type="ECO:0000313" key="10">
    <source>
        <dbReference type="EMBL" id="CRF42211.1"/>
    </source>
</evidence>
<gene>
    <name evidence="9" type="ORF">HAL011_09540</name>
    <name evidence="10" type="ORF">HAL013_03730</name>
    <name evidence="11" type="ORF">HAL09_04860</name>
</gene>
<dbReference type="InterPro" id="IPR052576">
    <property type="entry name" value="AA_Transporter-Related"/>
</dbReference>
<dbReference type="Proteomes" id="UP000045175">
    <property type="component" value="Unassembled WGS sequence"/>
</dbReference>
<dbReference type="Proteomes" id="UP000038622">
    <property type="component" value="Unassembled WGS sequence"/>
</dbReference>
<organism evidence="11 13">
    <name type="scientific">Helicobacter ailurogastricus</name>
    <dbReference type="NCBI Taxonomy" id="1578720"/>
    <lineage>
        <taxon>Bacteria</taxon>
        <taxon>Pseudomonadati</taxon>
        <taxon>Campylobacterota</taxon>
        <taxon>Epsilonproteobacteria</taxon>
        <taxon>Campylobacterales</taxon>
        <taxon>Helicobacteraceae</taxon>
        <taxon>Helicobacter</taxon>
    </lineage>
</organism>
<feature type="transmembrane region" description="Helical" evidence="6">
    <location>
        <begin position="141"/>
        <end position="166"/>
    </location>
</feature>
<keyword evidence="5 6" id="KW-0472">Membrane</keyword>
<dbReference type="EMBL" id="CDMH01000017">
    <property type="protein sequence ID" value="CRF42211.1"/>
    <property type="molecule type" value="Genomic_DNA"/>
</dbReference>
<keyword evidence="2" id="KW-1003">Cell membrane</keyword>
<evidence type="ECO:0000256" key="5">
    <source>
        <dbReference type="ARBA" id="ARBA00023136"/>
    </source>
</evidence>
<dbReference type="STRING" id="1578720.HAL011_09540"/>
<protein>
    <submittedName>
        <fullName evidence="11">Histidine permease YuiF</fullName>
    </submittedName>
</protein>
<evidence type="ECO:0000313" key="11">
    <source>
        <dbReference type="EMBL" id="CRF43925.1"/>
    </source>
</evidence>
<evidence type="ECO:0000256" key="4">
    <source>
        <dbReference type="ARBA" id="ARBA00022989"/>
    </source>
</evidence>
<evidence type="ECO:0000256" key="6">
    <source>
        <dbReference type="SAM" id="Phobius"/>
    </source>
</evidence>
<dbReference type="OrthoDB" id="9772446at2"/>
<dbReference type="EMBL" id="CDMN01000018">
    <property type="protein sequence ID" value="CRF43925.1"/>
    <property type="molecule type" value="Genomic_DNA"/>
</dbReference>
<feature type="transmembrane region" description="Helical" evidence="6">
    <location>
        <begin position="284"/>
        <end position="303"/>
    </location>
</feature>
<feature type="transmembrane region" description="Helical" evidence="6">
    <location>
        <begin position="353"/>
        <end position="378"/>
    </location>
</feature>
<dbReference type="PANTHER" id="PTHR37821:SF1">
    <property type="entry name" value="AMINO ACID TRANSPORTER YUIF-RELATED"/>
    <property type="match status" value="1"/>
</dbReference>
<evidence type="ECO:0000259" key="8">
    <source>
        <dbReference type="Pfam" id="PF13726"/>
    </source>
</evidence>
<reference evidence="13 14" key="2">
    <citation type="submission" date="2014-12" db="EMBL/GenBank/DDBJ databases">
        <authorList>
            <person name="Jaenicke S."/>
        </authorList>
    </citation>
    <scope>NUCLEOTIDE SEQUENCE [LARGE SCALE GENOMIC DNA]</scope>
</reference>
<feature type="transmembrane region" description="Helical" evidence="6">
    <location>
        <begin position="413"/>
        <end position="430"/>
    </location>
</feature>
<sequence>MALWSNPAVVAVLVMVGLSLARLNILLAIISAALVGGLMGGLGLVDTTKIMINGMQGNLETALSYVLLGALAVTISSGNLMKVLLHKLINIMDQKRTVFCFLIAFIACFSQNLIPVHIAFIPILIPPLLHLMNRLQIDRRAVACALTFGLQAPYMTIPAGFGLIFLNLIVDNLRKNGIQTNLNEVVAVMSISGLAMLCGLVVAVLILYRKPRFYEDRLESTTHEELKLQTKDYLALVGIVLAFVVQIATGSLPLGAFIGLMVMLVGGVIKWGQMDSVIDEGVKMMAFVAFVMLVASGFGEVLQKTHAITDLVHIASGAISGKFAGAVIMLVIGLFITLGIGTSFGTLPIIATFYCPLCLALGFDAKAAILLIGIAAGLGDAGSPASDSTIGPTTGLNADGQHNHIYDTCIPTFLVYNIPLMIFGVAGALLL</sequence>
<feature type="transmembrane region" description="Helical" evidence="6">
    <location>
        <begin position="101"/>
        <end position="129"/>
    </location>
</feature>
<dbReference type="InterPro" id="IPR032813">
    <property type="entry name" value="Na_H_antiport_N"/>
</dbReference>
<feature type="domain" description="Na+/H+ antiporter NhaC-like C-terminal" evidence="7">
    <location>
        <begin position="146"/>
        <end position="425"/>
    </location>
</feature>
<evidence type="ECO:0000313" key="13">
    <source>
        <dbReference type="Proteomes" id="UP000041394"/>
    </source>
</evidence>
<reference evidence="12" key="3">
    <citation type="submission" date="2014-12" db="EMBL/GenBank/DDBJ databases">
        <authorList>
            <person name="Smet A."/>
        </authorList>
    </citation>
    <scope>NUCLEOTIDE SEQUENCE [LARGE SCALE GENOMIC DNA]</scope>
</reference>
<evidence type="ECO:0000313" key="9">
    <source>
        <dbReference type="EMBL" id="CRF41167.1"/>
    </source>
</evidence>
<evidence type="ECO:0000259" key="7">
    <source>
        <dbReference type="Pfam" id="PF03553"/>
    </source>
</evidence>
<accession>A0A0K2X995</accession>
<dbReference type="Pfam" id="PF13726">
    <property type="entry name" value="Na_H_antiport_2"/>
    <property type="match status" value="1"/>
</dbReference>
<evidence type="ECO:0000256" key="2">
    <source>
        <dbReference type="ARBA" id="ARBA00022475"/>
    </source>
</evidence>
<keyword evidence="12" id="KW-1185">Reference proteome</keyword>
<proteinExistence type="predicted"/>
<feature type="transmembrane region" description="Helical" evidence="6">
    <location>
        <begin position="186"/>
        <end position="208"/>
    </location>
</feature>
<keyword evidence="4 6" id="KW-1133">Transmembrane helix</keyword>
<dbReference type="EMBL" id="CDML01000034">
    <property type="protein sequence ID" value="CRF41167.1"/>
    <property type="molecule type" value="Genomic_DNA"/>
</dbReference>
<feature type="transmembrane region" description="Helical" evidence="6">
    <location>
        <begin position="233"/>
        <end position="249"/>
    </location>
</feature>
<evidence type="ECO:0000313" key="14">
    <source>
        <dbReference type="Proteomes" id="UP000045175"/>
    </source>
</evidence>
<evidence type="ECO:0000256" key="1">
    <source>
        <dbReference type="ARBA" id="ARBA00004651"/>
    </source>
</evidence>
<comment type="subcellular location">
    <subcellularLocation>
        <location evidence="1">Cell membrane</location>
        <topology evidence="1">Multi-pass membrane protein</topology>
    </subcellularLocation>
</comment>
<dbReference type="PANTHER" id="PTHR37821">
    <property type="entry name" value="AMINO ACID TRANSPORTER YUIF-RELATED"/>
    <property type="match status" value="1"/>
</dbReference>
<feature type="transmembrane region" description="Helical" evidence="6">
    <location>
        <begin position="20"/>
        <end position="42"/>
    </location>
</feature>
<dbReference type="InterPro" id="IPR018461">
    <property type="entry name" value="Na/H_Antiport_NhaC-like_C"/>
</dbReference>
<evidence type="ECO:0000313" key="12">
    <source>
        <dbReference type="Proteomes" id="UP000038622"/>
    </source>
</evidence>
<dbReference type="AlphaFoldDB" id="A0A0K2X995"/>
<dbReference type="GO" id="GO:0005886">
    <property type="term" value="C:plasma membrane"/>
    <property type="evidence" value="ECO:0007669"/>
    <property type="project" value="UniProtKB-SubCell"/>
</dbReference>
<reference evidence="11" key="1">
    <citation type="submission" date="2014-12" db="EMBL/GenBank/DDBJ databases">
        <title>Whole genome sequences of four Staphylococcus schleiferi canine isolates.</title>
        <authorList>
            <person name="Misic A.M."/>
            <person name="Cain C."/>
            <person name="Morris D.O."/>
            <person name="Rankin S."/>
            <person name="Beiting D."/>
        </authorList>
    </citation>
    <scope>NUCLEOTIDE SEQUENCE</scope>
    <source>
        <strain evidence="9">ASB11</strain>
        <strain evidence="10">ASB13</strain>
        <strain evidence="11">ASB9</strain>
    </source>
</reference>
<dbReference type="RefSeq" id="WP_053940868.1">
    <property type="nucleotide sequence ID" value="NZ_CDMH01000017.1"/>
</dbReference>
<name>A0A0K2X995_9HELI</name>